<dbReference type="InterPro" id="IPR029154">
    <property type="entry name" value="HIBADH-like_NADP-bd"/>
</dbReference>
<dbReference type="InterPro" id="IPR008927">
    <property type="entry name" value="6-PGluconate_DH-like_C_sf"/>
</dbReference>
<proteinExistence type="inferred from homology"/>
<dbReference type="InterPro" id="IPR036291">
    <property type="entry name" value="NAD(P)-bd_dom_sf"/>
</dbReference>
<dbReference type="RefSeq" id="WP_113967930.1">
    <property type="nucleotide sequence ID" value="NZ_QNRJ01000001.1"/>
</dbReference>
<dbReference type="InterPro" id="IPR015815">
    <property type="entry name" value="HIBADH-related"/>
</dbReference>
<dbReference type="Pfam" id="PF03446">
    <property type="entry name" value="NAD_binding_2"/>
    <property type="match status" value="1"/>
</dbReference>
<evidence type="ECO:0000313" key="8">
    <source>
        <dbReference type="Proteomes" id="UP000252118"/>
    </source>
</evidence>
<dbReference type="Proteomes" id="UP000252118">
    <property type="component" value="Unassembled WGS sequence"/>
</dbReference>
<evidence type="ECO:0000256" key="1">
    <source>
        <dbReference type="ARBA" id="ARBA00009080"/>
    </source>
</evidence>
<sequence>MKDITKQSVIGFIGTGVMGQSMAGHLLEAGYQVVVYNRTKEKAAKLIHRGAKWADTPRKVAEISDAVITIVGYPTDVEEIYFGENGILHHLKRDSFAIDMTTSSPKLAERIFDIGKDKGISTLDAPVSGGDIGAKEARLSIMVGGDEESFETAKPLLGLLGSNVVYQGKAGAGQHTKMCNQITIASNMMGVSEALLYAKKSGLNPDNVLKSITSGAAGSWSLSNLVPRMIDEDYAPGFYIKHFIKDLKIALESSREMGIKTPGLELALSLYEELAHNGEENSGTQALIKLLET</sequence>
<dbReference type="SUPFAM" id="SSF48179">
    <property type="entry name" value="6-phosphogluconate dehydrogenase C-terminal domain-like"/>
    <property type="match status" value="1"/>
</dbReference>
<evidence type="ECO:0000259" key="5">
    <source>
        <dbReference type="Pfam" id="PF03446"/>
    </source>
</evidence>
<keyword evidence="2" id="KW-0560">Oxidoreductase</keyword>
<evidence type="ECO:0000256" key="4">
    <source>
        <dbReference type="PIRSR" id="PIRSR000103-1"/>
    </source>
</evidence>
<accession>A0A366F090</accession>
<evidence type="ECO:0000256" key="3">
    <source>
        <dbReference type="ARBA" id="ARBA00023027"/>
    </source>
</evidence>
<dbReference type="GO" id="GO:0050661">
    <property type="term" value="F:NADP binding"/>
    <property type="evidence" value="ECO:0007669"/>
    <property type="project" value="InterPro"/>
</dbReference>
<name>A0A366F090_9BACI</name>
<dbReference type="InterPro" id="IPR013328">
    <property type="entry name" value="6PGD_dom2"/>
</dbReference>
<dbReference type="PANTHER" id="PTHR43060:SF15">
    <property type="entry name" value="3-HYDROXYISOBUTYRATE DEHYDROGENASE-LIKE 1, MITOCHONDRIAL-RELATED"/>
    <property type="match status" value="1"/>
</dbReference>
<dbReference type="Pfam" id="PF14833">
    <property type="entry name" value="NAD_binding_11"/>
    <property type="match status" value="1"/>
</dbReference>
<dbReference type="PANTHER" id="PTHR43060">
    <property type="entry name" value="3-HYDROXYISOBUTYRATE DEHYDROGENASE-LIKE 1, MITOCHONDRIAL-RELATED"/>
    <property type="match status" value="1"/>
</dbReference>
<dbReference type="GO" id="GO:0016491">
    <property type="term" value="F:oxidoreductase activity"/>
    <property type="evidence" value="ECO:0007669"/>
    <property type="project" value="UniProtKB-KW"/>
</dbReference>
<feature type="domain" description="6-phosphogluconate dehydrogenase NADP-binding" evidence="5">
    <location>
        <begin position="10"/>
        <end position="168"/>
    </location>
</feature>
<feature type="domain" description="3-hydroxyisobutyrate dehydrogenase-like NAD-binding" evidence="6">
    <location>
        <begin position="171"/>
        <end position="291"/>
    </location>
</feature>
<dbReference type="AlphaFoldDB" id="A0A366F090"/>
<dbReference type="PIRSF" id="PIRSF000103">
    <property type="entry name" value="HIBADH"/>
    <property type="match status" value="1"/>
</dbReference>
<dbReference type="InterPro" id="IPR006115">
    <property type="entry name" value="6PGDH_NADP-bd"/>
</dbReference>
<comment type="similarity">
    <text evidence="1">Belongs to the HIBADH-related family.</text>
</comment>
<reference evidence="7 8" key="1">
    <citation type="submission" date="2018-06" db="EMBL/GenBank/DDBJ databases">
        <title>Freshwater and sediment microbial communities from various areas in North America, analyzing microbe dynamics in response to fracking.</title>
        <authorList>
            <person name="Lamendella R."/>
        </authorList>
    </citation>
    <scope>NUCLEOTIDE SEQUENCE [LARGE SCALE GENOMIC DNA]</scope>
    <source>
        <strain evidence="7 8">97B</strain>
    </source>
</reference>
<dbReference type="Gene3D" id="3.40.50.720">
    <property type="entry name" value="NAD(P)-binding Rossmann-like Domain"/>
    <property type="match status" value="1"/>
</dbReference>
<gene>
    <name evidence="7" type="ORF">DET59_101436</name>
</gene>
<evidence type="ECO:0000313" key="7">
    <source>
        <dbReference type="EMBL" id="RBP08063.1"/>
    </source>
</evidence>
<feature type="active site" evidence="4">
    <location>
        <position position="177"/>
    </location>
</feature>
<dbReference type="SUPFAM" id="SSF51735">
    <property type="entry name" value="NAD(P)-binding Rossmann-fold domains"/>
    <property type="match status" value="1"/>
</dbReference>
<evidence type="ECO:0000256" key="2">
    <source>
        <dbReference type="ARBA" id="ARBA00023002"/>
    </source>
</evidence>
<dbReference type="OrthoDB" id="9786703at2"/>
<keyword evidence="3" id="KW-0520">NAD</keyword>
<organism evidence="7 8">
    <name type="scientific">Rossellomorea aquimaris</name>
    <dbReference type="NCBI Taxonomy" id="189382"/>
    <lineage>
        <taxon>Bacteria</taxon>
        <taxon>Bacillati</taxon>
        <taxon>Bacillota</taxon>
        <taxon>Bacilli</taxon>
        <taxon>Bacillales</taxon>
        <taxon>Bacillaceae</taxon>
        <taxon>Rossellomorea</taxon>
    </lineage>
</organism>
<dbReference type="EMBL" id="QNRJ01000001">
    <property type="protein sequence ID" value="RBP08063.1"/>
    <property type="molecule type" value="Genomic_DNA"/>
</dbReference>
<dbReference type="GO" id="GO:0051287">
    <property type="term" value="F:NAD binding"/>
    <property type="evidence" value="ECO:0007669"/>
    <property type="project" value="InterPro"/>
</dbReference>
<dbReference type="Gene3D" id="1.10.1040.10">
    <property type="entry name" value="N-(1-d-carboxylethyl)-l-norvaline Dehydrogenase, domain 2"/>
    <property type="match status" value="1"/>
</dbReference>
<evidence type="ECO:0000259" key="6">
    <source>
        <dbReference type="Pfam" id="PF14833"/>
    </source>
</evidence>
<protein>
    <submittedName>
        <fullName evidence="7">3-hydroxyisobutyrate dehydrogenase</fullName>
    </submittedName>
</protein>
<comment type="caution">
    <text evidence="7">The sequence shown here is derived from an EMBL/GenBank/DDBJ whole genome shotgun (WGS) entry which is preliminary data.</text>
</comment>